<dbReference type="InterPro" id="IPR009880">
    <property type="entry name" value="Glyoxal_oxidase_N"/>
</dbReference>
<dbReference type="InterPro" id="IPR037293">
    <property type="entry name" value="Gal_Oxidase_central_sf"/>
</dbReference>
<feature type="domain" description="Glyoxal oxidase N-terminal" evidence="1">
    <location>
        <begin position="16"/>
        <end position="60"/>
    </location>
</feature>
<organism evidence="2 3">
    <name type="scientific">Forsythia ovata</name>
    <dbReference type="NCBI Taxonomy" id="205694"/>
    <lineage>
        <taxon>Eukaryota</taxon>
        <taxon>Viridiplantae</taxon>
        <taxon>Streptophyta</taxon>
        <taxon>Embryophyta</taxon>
        <taxon>Tracheophyta</taxon>
        <taxon>Spermatophyta</taxon>
        <taxon>Magnoliopsida</taxon>
        <taxon>eudicotyledons</taxon>
        <taxon>Gunneridae</taxon>
        <taxon>Pentapetalae</taxon>
        <taxon>asterids</taxon>
        <taxon>lamiids</taxon>
        <taxon>Lamiales</taxon>
        <taxon>Oleaceae</taxon>
        <taxon>Forsythieae</taxon>
        <taxon>Forsythia</taxon>
    </lineage>
</organism>
<reference evidence="3" key="1">
    <citation type="submission" date="2024-07" db="EMBL/GenBank/DDBJ databases">
        <title>Two chromosome-level genome assemblies of Korean endemic species Abeliophyllum distichum and Forsythia ovata (Oleaceae).</title>
        <authorList>
            <person name="Jang H."/>
        </authorList>
    </citation>
    <scope>NUCLEOTIDE SEQUENCE [LARGE SCALE GENOMIC DNA]</scope>
</reference>
<keyword evidence="3" id="KW-1185">Reference proteome</keyword>
<dbReference type="PANTHER" id="PTHR32208">
    <property type="entry name" value="SECRETED PROTEIN-RELATED"/>
    <property type="match status" value="1"/>
</dbReference>
<sequence length="210" mass="23710">MVVQWSNELPLGKIVGDVAVNLPNSVWEMKDKPFGSIMGDMVMLPTGDVLIINGAQAGTRSLIINGAQAGTQGFEMASQPCLFSVLYRSSELIGLQFMTLNSGLVSRTYHSTANLLSDGRILITGSNPHYFYKFSVEFPTEFRIEAFSLEYLSPDKANIRPLWWMSQRKWVKEDDLMNDCICWARKVDPKIEESFLRTLMAQTSWLNLKS</sequence>
<proteinExistence type="predicted"/>
<evidence type="ECO:0000313" key="2">
    <source>
        <dbReference type="EMBL" id="KAL2500488.1"/>
    </source>
</evidence>
<name>A0ABD1SJE4_9LAMI</name>
<dbReference type="AlphaFoldDB" id="A0ABD1SJE4"/>
<dbReference type="PANTHER" id="PTHR32208:SF21">
    <property type="entry name" value="LOW QUALITY PROTEIN: ALDEHYDE OXIDASE GLOX-LIKE"/>
    <property type="match status" value="1"/>
</dbReference>
<dbReference type="Pfam" id="PF07250">
    <property type="entry name" value="Glyoxal_oxid_N"/>
    <property type="match status" value="2"/>
</dbReference>
<evidence type="ECO:0000313" key="3">
    <source>
        <dbReference type="Proteomes" id="UP001604277"/>
    </source>
</evidence>
<feature type="domain" description="Glyoxal oxidase N-terminal" evidence="1">
    <location>
        <begin position="62"/>
        <end position="151"/>
    </location>
</feature>
<dbReference type="Proteomes" id="UP001604277">
    <property type="component" value="Unassembled WGS sequence"/>
</dbReference>
<dbReference type="InterPro" id="IPR011043">
    <property type="entry name" value="Gal_Oxase/kelch_b-propeller"/>
</dbReference>
<comment type="caution">
    <text evidence="2">The sequence shown here is derived from an EMBL/GenBank/DDBJ whole genome shotgun (WGS) entry which is preliminary data.</text>
</comment>
<evidence type="ECO:0000259" key="1">
    <source>
        <dbReference type="Pfam" id="PF07250"/>
    </source>
</evidence>
<accession>A0ABD1SJE4</accession>
<dbReference type="SUPFAM" id="SSF50965">
    <property type="entry name" value="Galactose oxidase, central domain"/>
    <property type="match status" value="1"/>
</dbReference>
<dbReference type="EMBL" id="JBFOLJ010000010">
    <property type="protein sequence ID" value="KAL2500488.1"/>
    <property type="molecule type" value="Genomic_DNA"/>
</dbReference>
<protein>
    <submittedName>
        <fullName evidence="2">Glyoxal oxidase-related protein</fullName>
    </submittedName>
</protein>
<dbReference type="Gene3D" id="2.130.10.80">
    <property type="entry name" value="Galactose oxidase/kelch, beta-propeller"/>
    <property type="match status" value="1"/>
</dbReference>
<gene>
    <name evidence="2" type="ORF">Fot_34336</name>
</gene>